<dbReference type="OrthoDB" id="7958481at2"/>
<keyword evidence="3" id="KW-1185">Reference proteome</keyword>
<sequence>MRWEITTRSGTVETRFGRLAVRFDGDADLAPLLLCQRFRGTMDDWDPELIFRLVGARRVIRFDSIGIGESEGETPSTVSGMAEIVPALLDALKIDKVDLLGWSLGGYVAQTVTLNWPERVRRLVIAGSGPGGPDGPPPHPRVAEITAKTAIPREDARFLLFTESQAGLSAAERHFSRIRFGEREMVTNEAARRQREATVAWWSGDGASRARLAELSLPVLVANGISDVMIPAEHSFAIVQVARDAKLILYPDAGHAFLFQYACDFAAEVLKFLCS</sequence>
<dbReference type="PRINTS" id="PR00111">
    <property type="entry name" value="ABHYDROLASE"/>
</dbReference>
<evidence type="ECO:0000313" key="2">
    <source>
        <dbReference type="EMBL" id="RDS80981.1"/>
    </source>
</evidence>
<feature type="domain" description="AB hydrolase-1" evidence="1">
    <location>
        <begin position="31"/>
        <end position="259"/>
    </location>
</feature>
<dbReference type="AlphaFoldDB" id="A0A370WY92"/>
<evidence type="ECO:0000313" key="3">
    <source>
        <dbReference type="Proteomes" id="UP000255334"/>
    </source>
</evidence>
<accession>A0A370WY92</accession>
<comment type="caution">
    <text evidence="2">The sequence shown here is derived from an EMBL/GenBank/DDBJ whole genome shotgun (WGS) entry which is preliminary data.</text>
</comment>
<dbReference type="GO" id="GO:0016787">
    <property type="term" value="F:hydrolase activity"/>
    <property type="evidence" value="ECO:0007669"/>
    <property type="project" value="UniProtKB-KW"/>
</dbReference>
<dbReference type="Gene3D" id="3.40.50.1820">
    <property type="entry name" value="alpha/beta hydrolase"/>
    <property type="match status" value="1"/>
</dbReference>
<dbReference type="EMBL" id="QRBF01000008">
    <property type="protein sequence ID" value="RDS80981.1"/>
    <property type="molecule type" value="Genomic_DNA"/>
</dbReference>
<protein>
    <submittedName>
        <fullName evidence="2">Alpha/beta hydrolase</fullName>
    </submittedName>
</protein>
<dbReference type="SUPFAM" id="SSF53474">
    <property type="entry name" value="alpha/beta-Hydrolases"/>
    <property type="match status" value="1"/>
</dbReference>
<dbReference type="InterPro" id="IPR000073">
    <property type="entry name" value="AB_hydrolase_1"/>
</dbReference>
<dbReference type="InterPro" id="IPR029058">
    <property type="entry name" value="AB_hydrolase_fold"/>
</dbReference>
<name>A0A370WY92_9GAMM</name>
<evidence type="ECO:0000259" key="1">
    <source>
        <dbReference type="Pfam" id="PF00561"/>
    </source>
</evidence>
<gene>
    <name evidence="2" type="ORF">DWU99_18180</name>
</gene>
<dbReference type="InterPro" id="IPR050471">
    <property type="entry name" value="AB_hydrolase"/>
</dbReference>
<proteinExistence type="predicted"/>
<dbReference type="Pfam" id="PF00561">
    <property type="entry name" value="Abhydrolase_1"/>
    <property type="match status" value="1"/>
</dbReference>
<reference evidence="2 3" key="1">
    <citation type="submission" date="2018-07" db="EMBL/GenBank/DDBJ databases">
        <title>Dyella monticola sp. nov. and Dyella psychrodurans sp. nov. isolated from monsoon evergreen broad-leaved forest soil of Dinghu Mountain, China.</title>
        <authorList>
            <person name="Gao Z."/>
            <person name="Qiu L."/>
        </authorList>
    </citation>
    <scope>NUCLEOTIDE SEQUENCE [LARGE SCALE GENOMIC DNA]</scope>
    <source>
        <strain evidence="2 3">4MSK11</strain>
    </source>
</reference>
<dbReference type="PANTHER" id="PTHR43433:SF5">
    <property type="entry name" value="AB HYDROLASE-1 DOMAIN-CONTAINING PROTEIN"/>
    <property type="match status" value="1"/>
</dbReference>
<organism evidence="2 3">
    <name type="scientific">Dyella psychrodurans</name>
    <dbReference type="NCBI Taxonomy" id="1927960"/>
    <lineage>
        <taxon>Bacteria</taxon>
        <taxon>Pseudomonadati</taxon>
        <taxon>Pseudomonadota</taxon>
        <taxon>Gammaproteobacteria</taxon>
        <taxon>Lysobacterales</taxon>
        <taxon>Rhodanobacteraceae</taxon>
        <taxon>Dyella</taxon>
    </lineage>
</organism>
<dbReference type="Proteomes" id="UP000255334">
    <property type="component" value="Unassembled WGS sequence"/>
</dbReference>
<dbReference type="PANTHER" id="PTHR43433">
    <property type="entry name" value="HYDROLASE, ALPHA/BETA FOLD FAMILY PROTEIN"/>
    <property type="match status" value="1"/>
</dbReference>
<keyword evidence="2" id="KW-0378">Hydrolase</keyword>